<dbReference type="InterPro" id="IPR011008">
    <property type="entry name" value="Dimeric_a/b-barrel"/>
</dbReference>
<name>A0ABV5RBX8_9ACTN</name>
<dbReference type="InterPro" id="IPR036388">
    <property type="entry name" value="WH-like_DNA-bd_sf"/>
</dbReference>
<protein>
    <submittedName>
        <fullName evidence="5">Lrp/AsnC family transcriptional regulator</fullName>
    </submittedName>
</protein>
<comment type="caution">
    <text evidence="5">The sequence shown here is derived from an EMBL/GenBank/DDBJ whole genome shotgun (WGS) entry which is preliminary data.</text>
</comment>
<evidence type="ECO:0000259" key="4">
    <source>
        <dbReference type="PROSITE" id="PS50956"/>
    </source>
</evidence>
<dbReference type="Pfam" id="PF13404">
    <property type="entry name" value="HTH_AsnC-type"/>
    <property type="match status" value="1"/>
</dbReference>
<evidence type="ECO:0000256" key="2">
    <source>
        <dbReference type="ARBA" id="ARBA00023125"/>
    </source>
</evidence>
<dbReference type="Gene3D" id="3.30.70.920">
    <property type="match status" value="1"/>
</dbReference>
<dbReference type="SUPFAM" id="SSF54909">
    <property type="entry name" value="Dimeric alpha+beta barrel"/>
    <property type="match status" value="1"/>
</dbReference>
<sequence length="157" mass="17545">MTDLDDLDHAIIAALEEDGRRAFREIARSLNVSEGTVRARYRRLEETGVLKIAAFADPGHLRTGRLALLFLRVAPAHHDTVVAALCRHPEISYVSTMLGRADVFAQVLVQDDNELWRFLQNQVRPLEGVLDTEAVLEVAVHKLWFNGRVPLSPTSAP</sequence>
<dbReference type="SUPFAM" id="SSF46785">
    <property type="entry name" value="Winged helix' DNA-binding domain"/>
    <property type="match status" value="1"/>
</dbReference>
<dbReference type="PROSITE" id="PS50956">
    <property type="entry name" value="HTH_ASNC_2"/>
    <property type="match status" value="1"/>
</dbReference>
<gene>
    <name evidence="5" type="ORF">ACFFTL_24480</name>
</gene>
<evidence type="ECO:0000256" key="1">
    <source>
        <dbReference type="ARBA" id="ARBA00023015"/>
    </source>
</evidence>
<dbReference type="EMBL" id="JBHMCG010000098">
    <property type="protein sequence ID" value="MFB9575360.1"/>
    <property type="molecule type" value="Genomic_DNA"/>
</dbReference>
<keyword evidence="3" id="KW-0804">Transcription</keyword>
<dbReference type="InterPro" id="IPR036390">
    <property type="entry name" value="WH_DNA-bd_sf"/>
</dbReference>
<dbReference type="SMART" id="SM00344">
    <property type="entry name" value="HTH_ASNC"/>
    <property type="match status" value="1"/>
</dbReference>
<keyword evidence="2" id="KW-0238">DNA-binding</keyword>
<dbReference type="PANTHER" id="PTHR30154">
    <property type="entry name" value="LEUCINE-RESPONSIVE REGULATORY PROTEIN"/>
    <property type="match status" value="1"/>
</dbReference>
<dbReference type="InterPro" id="IPR019887">
    <property type="entry name" value="Tscrpt_reg_AsnC/Lrp_C"/>
</dbReference>
<dbReference type="RefSeq" id="WP_345517606.1">
    <property type="nucleotide sequence ID" value="NZ_BAAAXD010000045.1"/>
</dbReference>
<evidence type="ECO:0000313" key="6">
    <source>
        <dbReference type="Proteomes" id="UP001589710"/>
    </source>
</evidence>
<reference evidence="5 6" key="1">
    <citation type="submission" date="2024-09" db="EMBL/GenBank/DDBJ databases">
        <authorList>
            <person name="Sun Q."/>
            <person name="Mori K."/>
        </authorList>
    </citation>
    <scope>NUCLEOTIDE SEQUENCE [LARGE SCALE GENOMIC DNA]</scope>
    <source>
        <strain evidence="5 6">JCM 3331</strain>
    </source>
</reference>
<dbReference type="Gene3D" id="1.10.10.10">
    <property type="entry name" value="Winged helix-like DNA-binding domain superfamily/Winged helix DNA-binding domain"/>
    <property type="match status" value="1"/>
</dbReference>
<evidence type="ECO:0000313" key="5">
    <source>
        <dbReference type="EMBL" id="MFB9575360.1"/>
    </source>
</evidence>
<feature type="domain" description="HTH asnC-type" evidence="4">
    <location>
        <begin position="4"/>
        <end position="66"/>
    </location>
</feature>
<dbReference type="PRINTS" id="PR00033">
    <property type="entry name" value="HTHASNC"/>
</dbReference>
<dbReference type="InterPro" id="IPR000485">
    <property type="entry name" value="AsnC-type_HTH_dom"/>
</dbReference>
<dbReference type="Pfam" id="PF01037">
    <property type="entry name" value="AsnC_trans_reg"/>
    <property type="match status" value="1"/>
</dbReference>
<keyword evidence="1" id="KW-0805">Transcription regulation</keyword>
<dbReference type="InterPro" id="IPR019888">
    <property type="entry name" value="Tscrpt_reg_AsnC-like"/>
</dbReference>
<dbReference type="PANTHER" id="PTHR30154:SF34">
    <property type="entry name" value="TRANSCRIPTIONAL REGULATOR AZLB"/>
    <property type="match status" value="1"/>
</dbReference>
<evidence type="ECO:0000256" key="3">
    <source>
        <dbReference type="ARBA" id="ARBA00023163"/>
    </source>
</evidence>
<organism evidence="5 6">
    <name type="scientific">Streptomyces yanii</name>
    <dbReference type="NCBI Taxonomy" id="78510"/>
    <lineage>
        <taxon>Bacteria</taxon>
        <taxon>Bacillati</taxon>
        <taxon>Actinomycetota</taxon>
        <taxon>Actinomycetes</taxon>
        <taxon>Kitasatosporales</taxon>
        <taxon>Streptomycetaceae</taxon>
        <taxon>Streptomyces</taxon>
    </lineage>
</organism>
<dbReference type="Proteomes" id="UP001589710">
    <property type="component" value="Unassembled WGS sequence"/>
</dbReference>
<accession>A0ABV5RBX8</accession>
<keyword evidence="6" id="KW-1185">Reference proteome</keyword>
<proteinExistence type="predicted"/>